<accession>A0A1B4XHV4</accession>
<gene>
    <name evidence="2" type="ORF">SCL_2086</name>
</gene>
<keyword evidence="1" id="KW-1133">Transmembrane helix</keyword>
<dbReference type="Proteomes" id="UP000243180">
    <property type="component" value="Chromosome"/>
</dbReference>
<feature type="transmembrane region" description="Helical" evidence="1">
    <location>
        <begin position="248"/>
        <end position="268"/>
    </location>
</feature>
<sequence length="272" mass="28158">MSSQNASPVWASNSNYPSGVTGSSLAYTYADAWSLVQTAGIHLNTWSSSTVSGGDTYSYSEAYASGSFSDQFALSSPSAAAGSSGFATVAFSVSGSLGDSFWGPDVTGNNSLWGRSSEEWRGGFQLRDAANQGLAWEGFQRQTMLNGASDLMGNAAPGTYLFTMPVVFGQALNLSIYGTVQANSSTNNSYGQTNLSAVDAMGQASFGHTIAWGGIVDLRDANGVAITDFNALSADTGFNYANAYVAPVPVPAAAWLFGSGLLGLIGIARKKK</sequence>
<proteinExistence type="predicted"/>
<dbReference type="InParanoid" id="A0A1B4XHV4"/>
<evidence type="ECO:0000313" key="3">
    <source>
        <dbReference type="Proteomes" id="UP000243180"/>
    </source>
</evidence>
<dbReference type="EMBL" id="AP014879">
    <property type="protein sequence ID" value="BAV34375.1"/>
    <property type="molecule type" value="Genomic_DNA"/>
</dbReference>
<dbReference type="KEGG" id="slim:SCL_2086"/>
<evidence type="ECO:0000313" key="2">
    <source>
        <dbReference type="EMBL" id="BAV34375.1"/>
    </source>
</evidence>
<reference evidence="2 3" key="1">
    <citation type="submission" date="2015-05" db="EMBL/GenBank/DDBJ databases">
        <title>Complete genome sequence of a sulfur-oxidizing gammaproteobacterium strain HA5.</title>
        <authorList>
            <person name="Miura A."/>
            <person name="Kojima H."/>
            <person name="Fukui M."/>
        </authorList>
    </citation>
    <scope>NUCLEOTIDE SEQUENCE [LARGE SCALE GENOMIC DNA]</scope>
    <source>
        <strain evidence="2 3">HA5</strain>
    </source>
</reference>
<evidence type="ECO:0008006" key="4">
    <source>
        <dbReference type="Google" id="ProtNLM"/>
    </source>
</evidence>
<organism evidence="2 3">
    <name type="scientific">Sulfuricaulis limicola</name>
    <dbReference type="NCBI Taxonomy" id="1620215"/>
    <lineage>
        <taxon>Bacteria</taxon>
        <taxon>Pseudomonadati</taxon>
        <taxon>Pseudomonadota</taxon>
        <taxon>Gammaproteobacteria</taxon>
        <taxon>Acidiferrobacterales</taxon>
        <taxon>Acidiferrobacteraceae</taxon>
        <taxon>Sulfuricaulis</taxon>
    </lineage>
</organism>
<keyword evidence="1" id="KW-0812">Transmembrane</keyword>
<protein>
    <recommendedName>
        <fullName evidence="4">VPLPA-CTERM sorting domain-containing protein</fullName>
    </recommendedName>
</protein>
<keyword evidence="1" id="KW-0472">Membrane</keyword>
<keyword evidence="3" id="KW-1185">Reference proteome</keyword>
<evidence type="ECO:0000256" key="1">
    <source>
        <dbReference type="SAM" id="Phobius"/>
    </source>
</evidence>
<dbReference type="AlphaFoldDB" id="A0A1B4XHV4"/>
<name>A0A1B4XHV4_9GAMM</name>